<dbReference type="EMBL" id="VNHW01000001">
    <property type="protein sequence ID" value="TYP90838.1"/>
    <property type="molecule type" value="Genomic_DNA"/>
</dbReference>
<evidence type="ECO:0000256" key="6">
    <source>
        <dbReference type="ARBA" id="ARBA00048132"/>
    </source>
</evidence>
<keyword evidence="10" id="KW-1185">Reference proteome</keyword>
<accession>A0A5S5D6E3</accession>
<comment type="caution">
    <text evidence="9">The sequence shown here is derived from an EMBL/GenBank/DDBJ whole genome shotgun (WGS) entry which is preliminary data.</text>
</comment>
<proteinExistence type="predicted"/>
<name>A0A5S5D6E3_9ACTN</name>
<dbReference type="PRINTS" id="PR00469">
    <property type="entry name" value="PNDRDTASEII"/>
</dbReference>
<keyword evidence="4" id="KW-1015">Disulfide bond</keyword>
<gene>
    <name evidence="9" type="ORF">BD833_101557</name>
</gene>
<evidence type="ECO:0000313" key="10">
    <source>
        <dbReference type="Proteomes" id="UP000322499"/>
    </source>
</evidence>
<evidence type="ECO:0000256" key="2">
    <source>
        <dbReference type="ARBA" id="ARBA00022827"/>
    </source>
</evidence>
<keyword evidence="3" id="KW-0560">Oxidoreductase</keyword>
<evidence type="ECO:0000256" key="5">
    <source>
        <dbReference type="ARBA" id="ARBA00023284"/>
    </source>
</evidence>
<dbReference type="AlphaFoldDB" id="A0A5S5D6E3"/>
<dbReference type="Proteomes" id="UP000322499">
    <property type="component" value="Unassembled WGS sequence"/>
</dbReference>
<feature type="domain" description="UGSC-like" evidence="8">
    <location>
        <begin position="308"/>
        <end position="398"/>
    </location>
</feature>
<keyword evidence="5" id="KW-0676">Redox-active center</keyword>
<protein>
    <submittedName>
        <fullName evidence="9">Thioredoxin reductase (NADPH)</fullName>
    </submittedName>
</protein>
<evidence type="ECO:0000256" key="1">
    <source>
        <dbReference type="ARBA" id="ARBA00022630"/>
    </source>
</evidence>
<dbReference type="InterPro" id="IPR008255">
    <property type="entry name" value="Pyr_nucl-diS_OxRdtase_2_AS"/>
</dbReference>
<evidence type="ECO:0000256" key="4">
    <source>
        <dbReference type="ARBA" id="ARBA00023157"/>
    </source>
</evidence>
<keyword evidence="2" id="KW-0274">FAD</keyword>
<evidence type="ECO:0000313" key="9">
    <source>
        <dbReference type="EMBL" id="TYP90838.1"/>
    </source>
</evidence>
<keyword evidence="1" id="KW-0285">Flavoprotein</keyword>
<evidence type="ECO:0000259" key="8">
    <source>
        <dbReference type="Pfam" id="PF24696"/>
    </source>
</evidence>
<dbReference type="Gene3D" id="3.50.50.60">
    <property type="entry name" value="FAD/NAD(P)-binding domain"/>
    <property type="match status" value="2"/>
</dbReference>
<reference evidence="9 10" key="1">
    <citation type="submission" date="2019-07" db="EMBL/GenBank/DDBJ databases">
        <title>Genomic Encyclopedia of Archaeal and Bacterial Type Strains, Phase II (KMG-II): from individual species to whole genera.</title>
        <authorList>
            <person name="Goeker M."/>
        </authorList>
    </citation>
    <scope>NUCLEOTIDE SEQUENCE [LARGE SCALE GENOMIC DNA]</scope>
    <source>
        <strain evidence="9 10">DSM 46842</strain>
    </source>
</reference>
<dbReference type="SUPFAM" id="SSF51905">
    <property type="entry name" value="FAD/NAD(P)-binding domain"/>
    <property type="match status" value="1"/>
</dbReference>
<evidence type="ECO:0000259" key="7">
    <source>
        <dbReference type="Pfam" id="PF07992"/>
    </source>
</evidence>
<dbReference type="Pfam" id="PF07992">
    <property type="entry name" value="Pyr_redox_2"/>
    <property type="match status" value="1"/>
</dbReference>
<evidence type="ECO:0000256" key="3">
    <source>
        <dbReference type="ARBA" id="ARBA00023002"/>
    </source>
</evidence>
<comment type="catalytic activity">
    <reaction evidence="6">
        <text>[thioredoxin]-dithiol + NADP(+) = [thioredoxin]-disulfide + NADPH + H(+)</text>
        <dbReference type="Rhea" id="RHEA:20345"/>
        <dbReference type="Rhea" id="RHEA-COMP:10698"/>
        <dbReference type="Rhea" id="RHEA-COMP:10700"/>
        <dbReference type="ChEBI" id="CHEBI:15378"/>
        <dbReference type="ChEBI" id="CHEBI:29950"/>
        <dbReference type="ChEBI" id="CHEBI:50058"/>
        <dbReference type="ChEBI" id="CHEBI:57783"/>
        <dbReference type="ChEBI" id="CHEBI:58349"/>
        <dbReference type="EC" id="1.8.1.9"/>
    </reaction>
</comment>
<dbReference type="GO" id="GO:0004791">
    <property type="term" value="F:thioredoxin-disulfide reductase (NADPH) activity"/>
    <property type="evidence" value="ECO:0007669"/>
    <property type="project" value="UniProtKB-EC"/>
</dbReference>
<sequence>MSSDWDVAVVGAGVAGLTAARVAAQAGLRVVAYDRMAPGGQLVNLTALHDVPGPGEVTPSAELLGRLVAAAEAAGVTMSFAEVTRVHAGASPRLETSEGEVGAGAVVVATGLSAGRLGLPGEELLVGRGISTCAGCDGPLFRGRAVAVVGDDDWTAEEALELAEVAAAVTVLVPGRPGWSAERAARLAASGRIEVLTGATVTALRGEGVLSGVVVATSGGERELAVDGLFPYVGRRGPGALVDGVATDESGRVRTDDGVRTAVPTVFVAGDARSGAPDSVPSAEADGAAAGAAAVAALRPAAGRGLRIVDPTFGVQPAGSAAEILSGGTAEWTEVALFSNSKPNATELLRGVGERLQAHWELPEIGFASKPNASAAADKDVIDWLSQRYKMVLVAVGD</sequence>
<dbReference type="InterPro" id="IPR057767">
    <property type="entry name" value="UGSC-like_dom"/>
</dbReference>
<feature type="domain" description="FAD/NAD(P)-binding" evidence="7">
    <location>
        <begin position="6"/>
        <end position="287"/>
    </location>
</feature>
<dbReference type="PRINTS" id="PR00368">
    <property type="entry name" value="FADPNR"/>
</dbReference>
<dbReference type="Pfam" id="PF24696">
    <property type="entry name" value="UGSC"/>
    <property type="match status" value="1"/>
</dbReference>
<dbReference type="PANTHER" id="PTHR48105">
    <property type="entry name" value="THIOREDOXIN REDUCTASE 1-RELATED-RELATED"/>
    <property type="match status" value="1"/>
</dbReference>
<organism evidence="9 10">
    <name type="scientific">Blastococcus xanthinilyticus</name>
    <dbReference type="NCBI Taxonomy" id="1564164"/>
    <lineage>
        <taxon>Bacteria</taxon>
        <taxon>Bacillati</taxon>
        <taxon>Actinomycetota</taxon>
        <taxon>Actinomycetes</taxon>
        <taxon>Geodermatophilales</taxon>
        <taxon>Geodermatophilaceae</taxon>
        <taxon>Blastococcus</taxon>
    </lineage>
</organism>
<dbReference type="PROSITE" id="PS00573">
    <property type="entry name" value="PYRIDINE_REDOX_2"/>
    <property type="match status" value="1"/>
</dbReference>
<dbReference type="InterPro" id="IPR023753">
    <property type="entry name" value="FAD/NAD-binding_dom"/>
</dbReference>
<dbReference type="InterPro" id="IPR036188">
    <property type="entry name" value="FAD/NAD-bd_sf"/>
</dbReference>
<dbReference type="InterPro" id="IPR050097">
    <property type="entry name" value="Ferredoxin-NADP_redctase_2"/>
</dbReference>